<evidence type="ECO:0000259" key="7">
    <source>
        <dbReference type="Pfam" id="PF01035"/>
    </source>
</evidence>
<dbReference type="CDD" id="cd06445">
    <property type="entry name" value="ATase"/>
    <property type="match status" value="1"/>
</dbReference>
<evidence type="ECO:0000256" key="6">
    <source>
        <dbReference type="ARBA" id="ARBA00049348"/>
    </source>
</evidence>
<evidence type="ECO:0000313" key="8">
    <source>
        <dbReference type="EMBL" id="OGY61643.1"/>
    </source>
</evidence>
<protein>
    <submittedName>
        <fullName evidence="8">6-O-methylguanine DNA methyltransferase</fullName>
    </submittedName>
</protein>
<evidence type="ECO:0000256" key="1">
    <source>
        <dbReference type="ARBA" id="ARBA00001286"/>
    </source>
</evidence>
<dbReference type="InterPro" id="IPR014048">
    <property type="entry name" value="MethylDNA_cys_MeTrfase_DNA-bd"/>
</dbReference>
<dbReference type="Proteomes" id="UP000176544">
    <property type="component" value="Unassembled WGS sequence"/>
</dbReference>
<dbReference type="PANTHER" id="PTHR10815:SF13">
    <property type="entry name" value="METHYLATED-DNA--PROTEIN-CYSTEINE METHYLTRANSFERASE"/>
    <property type="match status" value="1"/>
</dbReference>
<dbReference type="Pfam" id="PF01035">
    <property type="entry name" value="DNA_binding_1"/>
    <property type="match status" value="1"/>
</dbReference>
<gene>
    <name evidence="8" type="ORF">A3I33_00955</name>
</gene>
<comment type="caution">
    <text evidence="8">The sequence shown here is derived from an EMBL/GenBank/DDBJ whole genome shotgun (WGS) entry which is preliminary data.</text>
</comment>
<reference evidence="8 9" key="1">
    <citation type="journal article" date="2016" name="Nat. Commun.">
        <title>Thousands of microbial genomes shed light on interconnected biogeochemical processes in an aquifer system.</title>
        <authorList>
            <person name="Anantharaman K."/>
            <person name="Brown C.T."/>
            <person name="Hug L.A."/>
            <person name="Sharon I."/>
            <person name="Castelle C.J."/>
            <person name="Probst A.J."/>
            <person name="Thomas B.C."/>
            <person name="Singh A."/>
            <person name="Wilkins M.J."/>
            <person name="Karaoz U."/>
            <person name="Brodie E.L."/>
            <person name="Williams K.H."/>
            <person name="Hubbard S.S."/>
            <person name="Banfield J.F."/>
        </authorList>
    </citation>
    <scope>NUCLEOTIDE SEQUENCE [LARGE SCALE GENOMIC DNA]</scope>
</reference>
<dbReference type="SUPFAM" id="SSF46767">
    <property type="entry name" value="Methylated DNA-protein cysteine methyltransferase, C-terminal domain"/>
    <property type="match status" value="1"/>
</dbReference>
<dbReference type="STRING" id="1797692.A3I33_00955"/>
<comment type="catalytic activity">
    <reaction evidence="6">
        <text>a 6-O-methyl-2'-deoxyguanosine in DNA + L-cysteinyl-[protein] = S-methyl-L-cysteinyl-[protein] + a 2'-deoxyguanosine in DNA</text>
        <dbReference type="Rhea" id="RHEA:24000"/>
        <dbReference type="Rhea" id="RHEA-COMP:10131"/>
        <dbReference type="Rhea" id="RHEA-COMP:10132"/>
        <dbReference type="Rhea" id="RHEA-COMP:11367"/>
        <dbReference type="Rhea" id="RHEA-COMP:11368"/>
        <dbReference type="ChEBI" id="CHEBI:29950"/>
        <dbReference type="ChEBI" id="CHEBI:82612"/>
        <dbReference type="ChEBI" id="CHEBI:85445"/>
        <dbReference type="ChEBI" id="CHEBI:85448"/>
        <dbReference type="EC" id="2.1.1.63"/>
    </reaction>
</comment>
<feature type="domain" description="Methylated-DNA-[protein]-cysteine S-methyltransferase DNA binding" evidence="7">
    <location>
        <begin position="8"/>
        <end position="88"/>
    </location>
</feature>
<dbReference type="InterPro" id="IPR036388">
    <property type="entry name" value="WH-like_DNA-bd_sf"/>
</dbReference>
<dbReference type="Gene3D" id="1.10.10.10">
    <property type="entry name" value="Winged helix-like DNA-binding domain superfamily/Winged helix DNA-binding domain"/>
    <property type="match status" value="1"/>
</dbReference>
<dbReference type="GO" id="GO:0006281">
    <property type="term" value="P:DNA repair"/>
    <property type="evidence" value="ECO:0007669"/>
    <property type="project" value="UniProtKB-KW"/>
</dbReference>
<sequence length="89" mass="9372">MQLRTSSFKSRVLGVVAEIPKGETRTYKQVAALAGSPNAYRAVGNIMSKNNNPKVPCHRVVKSDGTAGGYSGRGGRAGKVNILKKEGAI</sequence>
<evidence type="ECO:0000313" key="9">
    <source>
        <dbReference type="Proteomes" id="UP000176544"/>
    </source>
</evidence>
<dbReference type="PANTHER" id="PTHR10815">
    <property type="entry name" value="METHYLATED-DNA--PROTEIN-CYSTEINE METHYLTRANSFERASE"/>
    <property type="match status" value="1"/>
</dbReference>
<evidence type="ECO:0000256" key="5">
    <source>
        <dbReference type="ARBA" id="ARBA00023204"/>
    </source>
</evidence>
<dbReference type="GO" id="GO:0003908">
    <property type="term" value="F:methylated-DNA-[protein]-cysteine S-methyltransferase activity"/>
    <property type="evidence" value="ECO:0007669"/>
    <property type="project" value="UniProtKB-EC"/>
</dbReference>
<keyword evidence="2 8" id="KW-0489">Methyltransferase</keyword>
<dbReference type="InterPro" id="IPR036217">
    <property type="entry name" value="MethylDNA_cys_MeTrfase_DNAb"/>
</dbReference>
<proteinExistence type="predicted"/>
<evidence type="ECO:0000256" key="2">
    <source>
        <dbReference type="ARBA" id="ARBA00022603"/>
    </source>
</evidence>
<keyword evidence="5" id="KW-0234">DNA repair</keyword>
<dbReference type="PROSITE" id="PS00374">
    <property type="entry name" value="MGMT"/>
    <property type="match status" value="1"/>
</dbReference>
<dbReference type="NCBIfam" id="TIGR00589">
    <property type="entry name" value="ogt"/>
    <property type="match status" value="1"/>
</dbReference>
<dbReference type="EMBL" id="MHJA01000003">
    <property type="protein sequence ID" value="OGY61643.1"/>
    <property type="molecule type" value="Genomic_DNA"/>
</dbReference>
<organism evidence="8 9">
    <name type="scientific">Candidatus Colwellbacteria bacterium RIFCSPLOWO2_02_FULL_45_11</name>
    <dbReference type="NCBI Taxonomy" id="1797692"/>
    <lineage>
        <taxon>Bacteria</taxon>
        <taxon>Candidatus Colwelliibacteriota</taxon>
    </lineage>
</organism>
<keyword evidence="4" id="KW-0227">DNA damage</keyword>
<dbReference type="GO" id="GO:0032259">
    <property type="term" value="P:methylation"/>
    <property type="evidence" value="ECO:0007669"/>
    <property type="project" value="UniProtKB-KW"/>
</dbReference>
<dbReference type="InterPro" id="IPR001497">
    <property type="entry name" value="MethylDNA_cys_MeTrfase_AS"/>
</dbReference>
<comment type="catalytic activity">
    <reaction evidence="1">
        <text>a 4-O-methyl-thymidine in DNA + L-cysteinyl-[protein] = a thymidine in DNA + S-methyl-L-cysteinyl-[protein]</text>
        <dbReference type="Rhea" id="RHEA:53428"/>
        <dbReference type="Rhea" id="RHEA-COMP:10131"/>
        <dbReference type="Rhea" id="RHEA-COMP:10132"/>
        <dbReference type="Rhea" id="RHEA-COMP:13555"/>
        <dbReference type="Rhea" id="RHEA-COMP:13556"/>
        <dbReference type="ChEBI" id="CHEBI:29950"/>
        <dbReference type="ChEBI" id="CHEBI:82612"/>
        <dbReference type="ChEBI" id="CHEBI:137386"/>
        <dbReference type="ChEBI" id="CHEBI:137387"/>
        <dbReference type="EC" id="2.1.1.63"/>
    </reaction>
</comment>
<accession>A0A1G1ZAH0</accession>
<name>A0A1G1ZAH0_9BACT</name>
<keyword evidence="3 8" id="KW-0808">Transferase</keyword>
<evidence type="ECO:0000256" key="4">
    <source>
        <dbReference type="ARBA" id="ARBA00022763"/>
    </source>
</evidence>
<evidence type="ECO:0000256" key="3">
    <source>
        <dbReference type="ARBA" id="ARBA00022679"/>
    </source>
</evidence>
<dbReference type="AlphaFoldDB" id="A0A1G1ZAH0"/>